<sequence length="243" mass="27120">MDIPIKVINLRRSADRRETFARRNAHIAYEFVEAHDGAALTEAQLADPRHFIPPLRFPSRGAYGCALSHLAQWDAAIAQDRPLTVAEDDAVFRLDFPEASRKLMAHLPPDWDFILWGWNTDSVISLMSLPGVTPAVMLFNHQLLCENMDGFQALTTPSYPLALDRTVGIPAYTISPAGARKFRQDCFPMKHFEMYFPVMNQNKANDGIDIAMARSYSVTKSFAAFPPLAATPNETGKSTIQPP</sequence>
<dbReference type="UniPathway" id="UPA00501"/>
<evidence type="ECO:0000256" key="1">
    <source>
        <dbReference type="ARBA" id="ARBA00005068"/>
    </source>
</evidence>
<comment type="caution">
    <text evidence="5">The sequence shown here is derived from an EMBL/GenBank/DDBJ whole genome shotgun (WGS) entry which is preliminary data.</text>
</comment>
<reference evidence="5 6" key="2">
    <citation type="submission" date="2020-06" db="EMBL/GenBank/DDBJ databases">
        <title>Ramlibacter rhizophilus sp. nov., isolated from rhizosphere soil of national flower Mugunghwa from South Korea.</title>
        <authorList>
            <person name="Zheng-Fei Y."/>
            <person name="Huan T."/>
        </authorList>
    </citation>
    <scope>NUCLEOTIDE SEQUENCE [LARGE SCALE GENOMIC DNA]</scope>
    <source>
        <strain evidence="5 6">B156</strain>
    </source>
</reference>
<keyword evidence="6" id="KW-1185">Reference proteome</keyword>
<evidence type="ECO:0000256" key="3">
    <source>
        <dbReference type="ARBA" id="ARBA00022985"/>
    </source>
</evidence>
<dbReference type="GO" id="GO:0009103">
    <property type="term" value="P:lipopolysaccharide biosynthetic process"/>
    <property type="evidence" value="ECO:0007669"/>
    <property type="project" value="UniProtKB-KW"/>
</dbReference>
<dbReference type="Proteomes" id="UP000552954">
    <property type="component" value="Unassembled WGS sequence"/>
</dbReference>
<dbReference type="RefSeq" id="WP_171558793.1">
    <property type="nucleotide sequence ID" value="NZ_JABFCS010000001.1"/>
</dbReference>
<gene>
    <name evidence="5" type="ORF">HK415_10610</name>
</gene>
<protein>
    <submittedName>
        <fullName evidence="5">Glycosyltransferase family 25 protein</fullName>
    </submittedName>
</protein>
<name>A0A849KP00_9BURK</name>
<dbReference type="UniPathway" id="UPA00820"/>
<dbReference type="AlphaFoldDB" id="A0A849KP00"/>
<dbReference type="CDD" id="cd06532">
    <property type="entry name" value="Glyco_transf_25"/>
    <property type="match status" value="1"/>
</dbReference>
<evidence type="ECO:0000259" key="4">
    <source>
        <dbReference type="Pfam" id="PF01755"/>
    </source>
</evidence>
<reference evidence="5 6" key="1">
    <citation type="submission" date="2020-05" db="EMBL/GenBank/DDBJ databases">
        <authorList>
            <person name="Khan S.A."/>
            <person name="Jeon C.O."/>
            <person name="Chun B.H."/>
        </authorList>
    </citation>
    <scope>NUCLEOTIDE SEQUENCE [LARGE SCALE GENOMIC DNA]</scope>
    <source>
        <strain evidence="5 6">B156</strain>
    </source>
</reference>
<keyword evidence="3" id="KW-0448">Lipopolysaccharide biosynthesis</keyword>
<feature type="domain" description="Glycosyl transferase family 25" evidence="4">
    <location>
        <begin position="4"/>
        <end position="184"/>
    </location>
</feature>
<organism evidence="5 6">
    <name type="scientific">Ramlibacter montanisoli</name>
    <dbReference type="NCBI Taxonomy" id="2732512"/>
    <lineage>
        <taxon>Bacteria</taxon>
        <taxon>Pseudomonadati</taxon>
        <taxon>Pseudomonadota</taxon>
        <taxon>Betaproteobacteria</taxon>
        <taxon>Burkholderiales</taxon>
        <taxon>Comamonadaceae</taxon>
        <taxon>Ramlibacter</taxon>
    </lineage>
</organism>
<dbReference type="GO" id="GO:0016740">
    <property type="term" value="F:transferase activity"/>
    <property type="evidence" value="ECO:0007669"/>
    <property type="project" value="UniProtKB-KW"/>
</dbReference>
<proteinExistence type="predicted"/>
<keyword evidence="5" id="KW-0808">Transferase</keyword>
<dbReference type="Pfam" id="PF01755">
    <property type="entry name" value="Glyco_transf_25"/>
    <property type="match status" value="1"/>
</dbReference>
<evidence type="ECO:0000256" key="2">
    <source>
        <dbReference type="ARBA" id="ARBA00005222"/>
    </source>
</evidence>
<evidence type="ECO:0000313" key="5">
    <source>
        <dbReference type="EMBL" id="NNU43509.1"/>
    </source>
</evidence>
<accession>A0A849KP00</accession>
<evidence type="ECO:0000313" key="6">
    <source>
        <dbReference type="Proteomes" id="UP000552954"/>
    </source>
</evidence>
<dbReference type="EMBL" id="JABFCS010000001">
    <property type="protein sequence ID" value="NNU43509.1"/>
    <property type="molecule type" value="Genomic_DNA"/>
</dbReference>
<comment type="pathway">
    <text evidence="2">Glycan metabolism; lacto-N-neotetraose biosynthesis.</text>
</comment>
<comment type="pathway">
    <text evidence="1">Bacterial outer membrane biogenesis; lipooligosaccharide biosynthesis.</text>
</comment>
<dbReference type="InterPro" id="IPR002654">
    <property type="entry name" value="Glyco_trans_25"/>
</dbReference>